<feature type="region of interest" description="Disordered" evidence="1">
    <location>
        <begin position="54"/>
        <end position="74"/>
    </location>
</feature>
<organism evidence="2 3">
    <name type="scientific">Marininema mesophilum</name>
    <dbReference type="NCBI Taxonomy" id="1048340"/>
    <lineage>
        <taxon>Bacteria</taxon>
        <taxon>Bacillati</taxon>
        <taxon>Bacillota</taxon>
        <taxon>Bacilli</taxon>
        <taxon>Bacillales</taxon>
        <taxon>Thermoactinomycetaceae</taxon>
        <taxon>Marininema</taxon>
    </lineage>
</organism>
<evidence type="ECO:0000313" key="2">
    <source>
        <dbReference type="EMBL" id="SDX49419.1"/>
    </source>
</evidence>
<accession>A0A1H3C7E8</accession>
<protein>
    <submittedName>
        <fullName evidence="2">Phage terminase, small subunit, putative, P27 family</fullName>
    </submittedName>
</protein>
<keyword evidence="3" id="KW-1185">Reference proteome</keyword>
<dbReference type="Pfam" id="PF05119">
    <property type="entry name" value="Terminase_4"/>
    <property type="match status" value="1"/>
</dbReference>
<dbReference type="AlphaFoldDB" id="A0A1H3C7E8"/>
<evidence type="ECO:0000313" key="3">
    <source>
        <dbReference type="Proteomes" id="UP000198534"/>
    </source>
</evidence>
<dbReference type="Proteomes" id="UP000198534">
    <property type="component" value="Unassembled WGS sequence"/>
</dbReference>
<dbReference type="InterPro" id="IPR006448">
    <property type="entry name" value="Phage_term_ssu_P27"/>
</dbReference>
<proteinExistence type="predicted"/>
<dbReference type="EMBL" id="FNNQ01000020">
    <property type="protein sequence ID" value="SDX49419.1"/>
    <property type="molecule type" value="Genomic_DNA"/>
</dbReference>
<evidence type="ECO:0000256" key="1">
    <source>
        <dbReference type="SAM" id="MobiDB-lite"/>
    </source>
</evidence>
<reference evidence="2 3" key="1">
    <citation type="submission" date="2016-10" db="EMBL/GenBank/DDBJ databases">
        <authorList>
            <person name="de Groot N.N."/>
        </authorList>
    </citation>
    <scope>NUCLEOTIDE SEQUENCE [LARGE SCALE GENOMIC DNA]</scope>
    <source>
        <strain evidence="2 3">DSM 45610</strain>
    </source>
</reference>
<gene>
    <name evidence="2" type="ORF">SAMN05444487_12019</name>
</gene>
<dbReference type="NCBIfam" id="TIGR01558">
    <property type="entry name" value="sm_term_P27"/>
    <property type="match status" value="1"/>
</dbReference>
<dbReference type="STRING" id="1048340.SAMN05444487_12019"/>
<sequence length="189" mass="21339">MRFRDLEPNEFIIISSPAIYTVWGVTSMGRKAKPIGLHIVEGNGSRLTKKEIQSRQEAEEALSPGTDHIRPPPWLGKVGKKEFKRLAEELKKLNLMTNVDVNALAAYCDAYADYMGCTKLIEEEGLMVEYTNNSAETNRVPHPLLTKKKQLHEQMKSLAVEFGLTPSSRARLAMPQKKKEVDSFGEMFD</sequence>
<name>A0A1H3C7E8_9BACL</name>